<evidence type="ECO:0000313" key="3">
    <source>
        <dbReference type="EMBL" id="NNG24515.1"/>
    </source>
</evidence>
<keyword evidence="3" id="KW-0315">Glutamine amidotransferase</keyword>
<dbReference type="AlphaFoldDB" id="A0A7Y2K0S8"/>
<dbReference type="Proteomes" id="UP000533905">
    <property type="component" value="Unassembled WGS sequence"/>
</dbReference>
<dbReference type="Gene3D" id="3.40.50.880">
    <property type="match status" value="1"/>
</dbReference>
<dbReference type="InterPro" id="IPR029062">
    <property type="entry name" value="Class_I_gatase-like"/>
</dbReference>
<gene>
    <name evidence="3" type="ORF">HGB41_16100</name>
</gene>
<comment type="caution">
    <text evidence="3">The sequence shown here is derived from an EMBL/GenBank/DDBJ whole genome shotgun (WGS) entry which is preliminary data.</text>
</comment>
<sequence>MGEEADLVSEKDLKGRRVAVLMTDGVEQVEYTGPRSFLEQKGVQVTLVSPKQAGEEVQGMNHDQQGDKFRVELSLSQADAADFDALLLPGGEENPKRLRQIPEAIAFIKAFDDADKTIAAICHGPWPLIDAGIAESRHLTSYAAIKDDLVNAGAEWTDDEVVVDGKLITSRKPADIPAFNDALMKELMVMQQAGSDPGPTS</sequence>
<dbReference type="CDD" id="cd03134">
    <property type="entry name" value="GATase1_PfpI_like"/>
    <property type="match status" value="1"/>
</dbReference>
<organism evidence="3 4">
    <name type="scientific">Telluria aromaticivorans</name>
    <dbReference type="NCBI Taxonomy" id="2725995"/>
    <lineage>
        <taxon>Bacteria</taxon>
        <taxon>Pseudomonadati</taxon>
        <taxon>Pseudomonadota</taxon>
        <taxon>Betaproteobacteria</taxon>
        <taxon>Burkholderiales</taxon>
        <taxon>Oxalobacteraceae</taxon>
        <taxon>Telluria group</taxon>
        <taxon>Telluria</taxon>
    </lineage>
</organism>
<evidence type="ECO:0000259" key="2">
    <source>
        <dbReference type="Pfam" id="PF01965"/>
    </source>
</evidence>
<evidence type="ECO:0000256" key="1">
    <source>
        <dbReference type="ARBA" id="ARBA00008542"/>
    </source>
</evidence>
<keyword evidence="4" id="KW-1185">Reference proteome</keyword>
<dbReference type="InterPro" id="IPR006286">
    <property type="entry name" value="C56_PfpI-like"/>
</dbReference>
<feature type="domain" description="DJ-1/PfpI" evidence="2">
    <location>
        <begin position="16"/>
        <end position="185"/>
    </location>
</feature>
<protein>
    <submittedName>
        <fullName evidence="3">Type 1 glutamine amidotransferase</fullName>
    </submittedName>
</protein>
<accession>A0A7Y2K0S8</accession>
<dbReference type="InterPro" id="IPR002818">
    <property type="entry name" value="DJ-1/PfpI"/>
</dbReference>
<dbReference type="GO" id="GO:0016740">
    <property type="term" value="F:transferase activity"/>
    <property type="evidence" value="ECO:0007669"/>
    <property type="project" value="UniProtKB-KW"/>
</dbReference>
<dbReference type="PANTHER" id="PTHR42733:SF2">
    <property type="entry name" value="DJ-1_THIJ_PFPI FAMILY PROTEIN"/>
    <property type="match status" value="1"/>
</dbReference>
<dbReference type="PROSITE" id="PS51276">
    <property type="entry name" value="PEPTIDASE_C56_PFPI"/>
    <property type="match status" value="1"/>
</dbReference>
<dbReference type="SUPFAM" id="SSF52317">
    <property type="entry name" value="Class I glutamine amidotransferase-like"/>
    <property type="match status" value="1"/>
</dbReference>
<name>A0A7Y2K0S8_9BURK</name>
<dbReference type="Pfam" id="PF01965">
    <property type="entry name" value="DJ-1_PfpI"/>
    <property type="match status" value="1"/>
</dbReference>
<evidence type="ECO:0000313" key="4">
    <source>
        <dbReference type="Proteomes" id="UP000533905"/>
    </source>
</evidence>
<reference evidence="3 4" key="1">
    <citation type="submission" date="2020-04" db="EMBL/GenBank/DDBJ databases">
        <title>Massilia sp. nov., a cold adapted bacteria isolated from Arctic soil.</title>
        <authorList>
            <person name="Son J."/>
            <person name="Ka J.-O."/>
        </authorList>
    </citation>
    <scope>NUCLEOTIDE SEQUENCE [LARGE SCALE GENOMIC DNA]</scope>
    <source>
        <strain evidence="3 4">ML15P13</strain>
    </source>
</reference>
<dbReference type="EMBL" id="JABAIV010000005">
    <property type="protein sequence ID" value="NNG24515.1"/>
    <property type="molecule type" value="Genomic_DNA"/>
</dbReference>
<dbReference type="RefSeq" id="WP_171086229.1">
    <property type="nucleotide sequence ID" value="NZ_JABAIV010000005.1"/>
</dbReference>
<dbReference type="PANTHER" id="PTHR42733">
    <property type="entry name" value="DJ-1 PROTEIN"/>
    <property type="match status" value="1"/>
</dbReference>
<keyword evidence="3" id="KW-0808">Transferase</keyword>
<comment type="similarity">
    <text evidence="1">Belongs to the peptidase C56 family.</text>
</comment>
<dbReference type="NCBIfam" id="TIGR01382">
    <property type="entry name" value="PfpI"/>
    <property type="match status" value="1"/>
</dbReference>
<proteinExistence type="inferred from homology"/>